<proteinExistence type="predicted"/>
<sequence length="203" mass="22025">MAVPPADIIHVEKKNQRSGPTARATDSNLLPFHDNGQSSLVALPPWNAIMEDPALALTKHAPDDTSWQSAAAYTQTQPHVTPDPLLPVFFIASFASRHVHLPNLSALTARTTATSFRTTIMTIFHNRPGNASVLTMSRLPYTLPDRLTRSTGGPCVLACVFPSYLPLSSTTQHSSSPTLPGRLQAAPQPPLDKEKTKKYPSQI</sequence>
<dbReference type="Proteomes" id="UP001363622">
    <property type="component" value="Unassembled WGS sequence"/>
</dbReference>
<comment type="caution">
    <text evidence="2">The sequence shown here is derived from an EMBL/GenBank/DDBJ whole genome shotgun (WGS) entry which is preliminary data.</text>
</comment>
<evidence type="ECO:0000313" key="3">
    <source>
        <dbReference type="Proteomes" id="UP001363622"/>
    </source>
</evidence>
<name>A0ABR1KTT1_9PEZI</name>
<organism evidence="2 3">
    <name type="scientific">Phyllosticta citriasiana</name>
    <dbReference type="NCBI Taxonomy" id="595635"/>
    <lineage>
        <taxon>Eukaryota</taxon>
        <taxon>Fungi</taxon>
        <taxon>Dikarya</taxon>
        <taxon>Ascomycota</taxon>
        <taxon>Pezizomycotina</taxon>
        <taxon>Dothideomycetes</taxon>
        <taxon>Dothideomycetes incertae sedis</taxon>
        <taxon>Botryosphaeriales</taxon>
        <taxon>Phyllostictaceae</taxon>
        <taxon>Phyllosticta</taxon>
    </lineage>
</organism>
<evidence type="ECO:0000313" key="2">
    <source>
        <dbReference type="EMBL" id="KAK7521592.1"/>
    </source>
</evidence>
<feature type="region of interest" description="Disordered" evidence="1">
    <location>
        <begin position="171"/>
        <end position="203"/>
    </location>
</feature>
<gene>
    <name evidence="2" type="ORF">IWZ03DRAFT_97465</name>
</gene>
<evidence type="ECO:0000256" key="1">
    <source>
        <dbReference type="SAM" id="MobiDB-lite"/>
    </source>
</evidence>
<keyword evidence="3" id="KW-1185">Reference proteome</keyword>
<accession>A0ABR1KTT1</accession>
<reference evidence="2 3" key="1">
    <citation type="submission" date="2024-04" db="EMBL/GenBank/DDBJ databases">
        <title>Phyllosticta paracitricarpa is synonymous to the EU quarantine fungus P. citricarpa based on phylogenomic analyses.</title>
        <authorList>
            <consortium name="Lawrence Berkeley National Laboratory"/>
            <person name="Van Ingen-Buijs V.A."/>
            <person name="Van Westerhoven A.C."/>
            <person name="Haridas S."/>
            <person name="Skiadas P."/>
            <person name="Martin F."/>
            <person name="Groenewald J.Z."/>
            <person name="Crous P.W."/>
            <person name="Seidl M.F."/>
        </authorList>
    </citation>
    <scope>NUCLEOTIDE SEQUENCE [LARGE SCALE GENOMIC DNA]</scope>
    <source>
        <strain evidence="2 3">CBS 123371</strain>
    </source>
</reference>
<dbReference type="EMBL" id="JBBPHU010000002">
    <property type="protein sequence ID" value="KAK7521592.1"/>
    <property type="molecule type" value="Genomic_DNA"/>
</dbReference>
<protein>
    <submittedName>
        <fullName evidence="2">Uncharacterized protein</fullName>
    </submittedName>
</protein>